<gene>
    <name evidence="1" type="ORF">E2C01_099731</name>
</gene>
<reference evidence="1 2" key="1">
    <citation type="submission" date="2019-05" db="EMBL/GenBank/DDBJ databases">
        <title>Another draft genome of Portunus trituberculatus and its Hox gene families provides insights of decapod evolution.</title>
        <authorList>
            <person name="Jeong J.-H."/>
            <person name="Song I."/>
            <person name="Kim S."/>
            <person name="Choi T."/>
            <person name="Kim D."/>
            <person name="Ryu S."/>
            <person name="Kim W."/>
        </authorList>
    </citation>
    <scope>NUCLEOTIDE SEQUENCE [LARGE SCALE GENOMIC DNA]</scope>
    <source>
        <tissue evidence="1">Muscle</tissue>
    </source>
</reference>
<proteinExistence type="predicted"/>
<name>A0A5B7K124_PORTR</name>
<organism evidence="1 2">
    <name type="scientific">Portunus trituberculatus</name>
    <name type="common">Swimming crab</name>
    <name type="synonym">Neptunus trituberculatus</name>
    <dbReference type="NCBI Taxonomy" id="210409"/>
    <lineage>
        <taxon>Eukaryota</taxon>
        <taxon>Metazoa</taxon>
        <taxon>Ecdysozoa</taxon>
        <taxon>Arthropoda</taxon>
        <taxon>Crustacea</taxon>
        <taxon>Multicrustacea</taxon>
        <taxon>Malacostraca</taxon>
        <taxon>Eumalacostraca</taxon>
        <taxon>Eucarida</taxon>
        <taxon>Decapoda</taxon>
        <taxon>Pleocyemata</taxon>
        <taxon>Brachyura</taxon>
        <taxon>Eubrachyura</taxon>
        <taxon>Portunoidea</taxon>
        <taxon>Portunidae</taxon>
        <taxon>Portuninae</taxon>
        <taxon>Portunus</taxon>
    </lineage>
</organism>
<accession>A0A5B7K124</accession>
<comment type="caution">
    <text evidence="1">The sequence shown here is derived from an EMBL/GenBank/DDBJ whole genome shotgun (WGS) entry which is preliminary data.</text>
</comment>
<evidence type="ECO:0000313" key="2">
    <source>
        <dbReference type="Proteomes" id="UP000324222"/>
    </source>
</evidence>
<protein>
    <submittedName>
        <fullName evidence="1">Uncharacterized protein</fullName>
    </submittedName>
</protein>
<dbReference type="Proteomes" id="UP000324222">
    <property type="component" value="Unassembled WGS sequence"/>
</dbReference>
<evidence type="ECO:0000313" key="1">
    <source>
        <dbReference type="EMBL" id="MPD04062.1"/>
    </source>
</evidence>
<sequence>MELKNGCRCRLYRPFRRGSEVAFRSQPITRTVAAGERRRAGGGAGGRGVVREGRDGVVVAEGMGRRKEQLRNGTR</sequence>
<dbReference type="AlphaFoldDB" id="A0A5B7K124"/>
<keyword evidence="2" id="KW-1185">Reference proteome</keyword>
<dbReference type="EMBL" id="VSRR010139262">
    <property type="protein sequence ID" value="MPD04062.1"/>
    <property type="molecule type" value="Genomic_DNA"/>
</dbReference>